<name>A0A8X6WQZ2_9ARAC</name>
<protein>
    <submittedName>
        <fullName evidence="2">Uncharacterized protein</fullName>
    </submittedName>
</protein>
<dbReference type="Proteomes" id="UP000886998">
    <property type="component" value="Unassembled WGS sequence"/>
</dbReference>
<sequence length="128" mass="14210">MGCQPPSIHRRYPTTARCGSFCLLRFPAWAGSLLLRRPGVPEFPQAHHIDTVLSALPHYCTLGELFPVPFSGLGRFAPPLDDLVFPSSLKRTISTPCLAWTPDRHRAAEDRTPNLTPSNSPRPPEQLD</sequence>
<proteinExistence type="predicted"/>
<organism evidence="2 3">
    <name type="scientific">Trichonephila inaurata madagascariensis</name>
    <dbReference type="NCBI Taxonomy" id="2747483"/>
    <lineage>
        <taxon>Eukaryota</taxon>
        <taxon>Metazoa</taxon>
        <taxon>Ecdysozoa</taxon>
        <taxon>Arthropoda</taxon>
        <taxon>Chelicerata</taxon>
        <taxon>Arachnida</taxon>
        <taxon>Araneae</taxon>
        <taxon>Araneomorphae</taxon>
        <taxon>Entelegynae</taxon>
        <taxon>Araneoidea</taxon>
        <taxon>Nephilidae</taxon>
        <taxon>Trichonephila</taxon>
        <taxon>Trichonephila inaurata</taxon>
    </lineage>
</organism>
<dbReference type="AlphaFoldDB" id="A0A8X6WQZ2"/>
<gene>
    <name evidence="2" type="primary">X975_19031</name>
    <name evidence="2" type="ORF">TNIN_225071</name>
</gene>
<dbReference type="OrthoDB" id="6425297at2759"/>
<reference evidence="2" key="1">
    <citation type="submission" date="2020-08" db="EMBL/GenBank/DDBJ databases">
        <title>Multicomponent nature underlies the extraordinary mechanical properties of spider dragline silk.</title>
        <authorList>
            <person name="Kono N."/>
            <person name="Nakamura H."/>
            <person name="Mori M."/>
            <person name="Yoshida Y."/>
            <person name="Ohtoshi R."/>
            <person name="Malay A.D."/>
            <person name="Moran D.A.P."/>
            <person name="Tomita M."/>
            <person name="Numata K."/>
            <person name="Arakawa K."/>
        </authorList>
    </citation>
    <scope>NUCLEOTIDE SEQUENCE</scope>
</reference>
<feature type="region of interest" description="Disordered" evidence="1">
    <location>
        <begin position="104"/>
        <end position="128"/>
    </location>
</feature>
<keyword evidence="3" id="KW-1185">Reference proteome</keyword>
<evidence type="ECO:0000313" key="3">
    <source>
        <dbReference type="Proteomes" id="UP000886998"/>
    </source>
</evidence>
<evidence type="ECO:0000256" key="1">
    <source>
        <dbReference type="SAM" id="MobiDB-lite"/>
    </source>
</evidence>
<comment type="caution">
    <text evidence="2">The sequence shown here is derived from an EMBL/GenBank/DDBJ whole genome shotgun (WGS) entry which is preliminary data.</text>
</comment>
<accession>A0A8X6WQZ2</accession>
<dbReference type="EMBL" id="BMAV01001122">
    <property type="protein sequence ID" value="GFY38952.1"/>
    <property type="molecule type" value="Genomic_DNA"/>
</dbReference>
<evidence type="ECO:0000313" key="2">
    <source>
        <dbReference type="EMBL" id="GFY38952.1"/>
    </source>
</evidence>